<evidence type="ECO:0000259" key="4">
    <source>
        <dbReference type="PROSITE" id="PS51037"/>
    </source>
</evidence>
<feature type="compositionally biased region" description="Polar residues" evidence="3">
    <location>
        <begin position="174"/>
        <end position="189"/>
    </location>
</feature>
<feature type="compositionally biased region" description="Polar residues" evidence="3">
    <location>
        <begin position="306"/>
        <end position="318"/>
    </location>
</feature>
<dbReference type="GeneID" id="106474651"/>
<keyword evidence="5" id="KW-1185">Reference proteome</keyword>
<feature type="region of interest" description="Disordered" evidence="3">
    <location>
        <begin position="144"/>
        <end position="582"/>
    </location>
</feature>
<feature type="domain" description="YEATS" evidence="4">
    <location>
        <begin position="1"/>
        <end position="133"/>
    </location>
</feature>
<feature type="compositionally biased region" description="Low complexity" evidence="3">
    <location>
        <begin position="242"/>
        <end position="273"/>
    </location>
</feature>
<evidence type="ECO:0000256" key="1">
    <source>
        <dbReference type="ARBA" id="ARBA00023242"/>
    </source>
</evidence>
<gene>
    <name evidence="6" type="primary">LOC106474651</name>
</gene>
<dbReference type="InterPro" id="IPR038704">
    <property type="entry name" value="YEAST_sf"/>
</dbReference>
<feature type="compositionally biased region" description="Basic and acidic residues" evidence="3">
    <location>
        <begin position="286"/>
        <end position="305"/>
    </location>
</feature>
<dbReference type="InterPro" id="IPR055129">
    <property type="entry name" value="YEATS_dom"/>
</dbReference>
<feature type="compositionally biased region" description="Low complexity" evidence="3">
    <location>
        <begin position="459"/>
        <end position="471"/>
    </location>
</feature>
<dbReference type="PANTHER" id="PTHR47827">
    <property type="entry name" value="AHD DOMAIN-CONTAINING PROTEIN"/>
    <property type="match status" value="1"/>
</dbReference>
<comment type="subcellular location">
    <subcellularLocation>
        <location evidence="2">Nucleus</location>
    </subcellularLocation>
</comment>
<reference evidence="6" key="1">
    <citation type="submission" date="2025-08" db="UniProtKB">
        <authorList>
            <consortium name="RefSeq"/>
        </authorList>
    </citation>
    <scope>IDENTIFICATION</scope>
    <source>
        <tissue evidence="6">Muscle</tissue>
    </source>
</reference>
<keyword evidence="1 2" id="KW-0539">Nucleus</keyword>
<dbReference type="InterPro" id="IPR052790">
    <property type="entry name" value="YEATS_domain"/>
</dbReference>
<dbReference type="InterPro" id="IPR040930">
    <property type="entry name" value="AF-9_AHD"/>
</dbReference>
<feature type="compositionally biased region" description="Polar residues" evidence="3">
    <location>
        <begin position="208"/>
        <end position="218"/>
    </location>
</feature>
<dbReference type="PROSITE" id="PS51037">
    <property type="entry name" value="YEATS"/>
    <property type="match status" value="1"/>
</dbReference>
<dbReference type="CDD" id="cd16906">
    <property type="entry name" value="YEATS_AF-9_like"/>
    <property type="match status" value="1"/>
</dbReference>
<evidence type="ECO:0000313" key="5">
    <source>
        <dbReference type="Proteomes" id="UP000694941"/>
    </source>
</evidence>
<feature type="compositionally biased region" description="Polar residues" evidence="3">
    <location>
        <begin position="384"/>
        <end position="395"/>
    </location>
</feature>
<dbReference type="PANTHER" id="PTHR47827:SF3">
    <property type="entry name" value="AF-9 ANC1 HOMOLOGY DOMAIN-CONTAINING PROTEIN"/>
    <property type="match status" value="1"/>
</dbReference>
<feature type="compositionally biased region" description="Basic and acidic residues" evidence="3">
    <location>
        <begin position="343"/>
        <end position="360"/>
    </location>
</feature>
<evidence type="ECO:0000313" key="6">
    <source>
        <dbReference type="RefSeq" id="XP_013790797.1"/>
    </source>
</evidence>
<accession>A0ABM1BXY2</accession>
<dbReference type="Pfam" id="PF03366">
    <property type="entry name" value="YEATS"/>
    <property type="match status" value="1"/>
</dbReference>
<evidence type="ECO:0000256" key="2">
    <source>
        <dbReference type="PROSITE-ProRule" id="PRU00376"/>
    </source>
</evidence>
<dbReference type="Gene3D" id="2.60.40.1970">
    <property type="entry name" value="YEATS domain"/>
    <property type="match status" value="1"/>
</dbReference>
<feature type="compositionally biased region" description="Basic and acidic residues" evidence="3">
    <location>
        <begin position="523"/>
        <end position="536"/>
    </location>
</feature>
<dbReference type="Proteomes" id="UP000694941">
    <property type="component" value="Unplaced"/>
</dbReference>
<evidence type="ECO:0000256" key="3">
    <source>
        <dbReference type="SAM" id="MobiDB-lite"/>
    </source>
</evidence>
<dbReference type="Pfam" id="PF17793">
    <property type="entry name" value="AHD"/>
    <property type="match status" value="1"/>
</dbReference>
<dbReference type="RefSeq" id="XP_013790797.1">
    <property type="nucleotide sequence ID" value="XM_013935343.2"/>
</dbReference>
<name>A0ABM1BXY2_LIMPO</name>
<dbReference type="Gene3D" id="1.20.1270.290">
    <property type="match status" value="1"/>
</dbReference>
<feature type="compositionally biased region" description="Basic and acidic residues" evidence="3">
    <location>
        <begin position="543"/>
        <end position="556"/>
    </location>
</feature>
<feature type="compositionally biased region" description="Basic and acidic residues" evidence="3">
    <location>
        <begin position="372"/>
        <end position="383"/>
    </location>
</feature>
<feature type="compositionally biased region" description="Low complexity" evidence="3">
    <location>
        <begin position="492"/>
        <end position="503"/>
    </location>
</feature>
<proteinExistence type="predicted"/>
<sequence>MQCVEVKLELGHRATQKTKPTPEGFTHDWCVFVRGPDKLSIQHFVEKVVFHLHESFPKPKRVIKEPPYQVSESGYAGFMFPIEVYFRNKEEPKKVVFQYDLYLRLEGPVSNTRAEKLTFQNPTEEFRKKLLKAGGVAVTLNPAGGTIPTIQPQPPPSQHIKGVSGSEAQDHHPQVSSKQPATKTTPSSEVTKEKKPKPSPIKDGGKLGSSSHPVNQPFTDIFGPVLKTQSPNPGGKQKEGPSAKPGSGTPKSSKSSQGGSSSSSSKETKPPSLSKDKSKHHKESKQHKETKEMKSHNKEGKEISKRPQSPTQGLNSSVMVCKKRKRTTSTSSVASSVMSVESSSKDKQYKDKKEKKENHQKLQNKSNISENAVKKEKEQEKPSKQVTQASSNSSLKTKYDLKKKKERKEEKKDVNIGESNVKSSSTTKPKKIKEQEKLSPVPIPTATESFEQLPDDGNSSPASSISLSSLATGGTHGPLAAMMAEMEKDNELLSPLSSCPDSPVETSLPKSKETLDLSDEEIDTKINHEEKIDTAKASKVKKEKKDSPAPKHEKNHVILSEEASEQVSETKSQKSSHHSQFDPSYLAELEKLRQQIMSLRDRGHIQRVVDVIEQTGLYFVTDSTFDFDLCCLDKNTIRKLQNCLTVK</sequence>
<organism evidence="5 6">
    <name type="scientific">Limulus polyphemus</name>
    <name type="common">Atlantic horseshoe crab</name>
    <dbReference type="NCBI Taxonomy" id="6850"/>
    <lineage>
        <taxon>Eukaryota</taxon>
        <taxon>Metazoa</taxon>
        <taxon>Ecdysozoa</taxon>
        <taxon>Arthropoda</taxon>
        <taxon>Chelicerata</taxon>
        <taxon>Merostomata</taxon>
        <taxon>Xiphosura</taxon>
        <taxon>Limulidae</taxon>
        <taxon>Limulus</taxon>
    </lineage>
</organism>
<feature type="compositionally biased region" description="Low complexity" evidence="3">
    <location>
        <begin position="328"/>
        <end position="342"/>
    </location>
</feature>
<protein>
    <submittedName>
        <fullName evidence="6">Protein AF-9-like</fullName>
    </submittedName>
</protein>